<dbReference type="PANTHER" id="PTHR24006:SF747">
    <property type="entry name" value="UBIQUITIN CARBOXYL-TERMINAL HYDROLASE 20"/>
    <property type="match status" value="1"/>
</dbReference>
<feature type="compositionally biased region" description="Polar residues" evidence="9">
    <location>
        <begin position="13"/>
        <end position="27"/>
    </location>
</feature>
<dbReference type="EMBL" id="JACTNZ010000011">
    <property type="protein sequence ID" value="KAG5523855.1"/>
    <property type="molecule type" value="Genomic_DNA"/>
</dbReference>
<evidence type="ECO:0000256" key="2">
    <source>
        <dbReference type="ARBA" id="ARBA00009085"/>
    </source>
</evidence>
<accession>A0AAV6I7P8</accession>
<evidence type="ECO:0000256" key="5">
    <source>
        <dbReference type="ARBA" id="ARBA00022801"/>
    </source>
</evidence>
<dbReference type="PANTHER" id="PTHR24006">
    <property type="entry name" value="UBIQUITIN CARBOXYL-TERMINAL HYDROLASE"/>
    <property type="match status" value="1"/>
</dbReference>
<feature type="domain" description="USP" evidence="10">
    <location>
        <begin position="171"/>
        <end position="508"/>
    </location>
</feature>
<dbReference type="PROSITE" id="PS00972">
    <property type="entry name" value="USP_1"/>
    <property type="match status" value="1"/>
</dbReference>
<feature type="region of interest" description="Disordered" evidence="9">
    <location>
        <begin position="90"/>
        <end position="109"/>
    </location>
</feature>
<keyword evidence="5 8" id="KW-0378">Hydrolase</keyword>
<dbReference type="Proteomes" id="UP000823749">
    <property type="component" value="Chromosome 11"/>
</dbReference>
<dbReference type="PROSITE" id="PS50235">
    <property type="entry name" value="USP_3"/>
    <property type="match status" value="1"/>
</dbReference>
<dbReference type="InterPro" id="IPR038765">
    <property type="entry name" value="Papain-like_cys_pep_sf"/>
</dbReference>
<dbReference type="InterPro" id="IPR001394">
    <property type="entry name" value="Peptidase_C19_UCH"/>
</dbReference>
<name>A0AAV6I7P8_9ERIC</name>
<proteinExistence type="inferred from homology"/>
<dbReference type="AlphaFoldDB" id="A0AAV6I7P8"/>
<comment type="caution">
    <text evidence="11">The sequence shown here is derived from an EMBL/GenBank/DDBJ whole genome shotgun (WGS) entry which is preliminary data.</text>
</comment>
<evidence type="ECO:0000313" key="12">
    <source>
        <dbReference type="Proteomes" id="UP000823749"/>
    </source>
</evidence>
<comment type="similarity">
    <text evidence="2 8">Belongs to the peptidase C19 family.</text>
</comment>
<evidence type="ECO:0000256" key="3">
    <source>
        <dbReference type="ARBA" id="ARBA00022670"/>
    </source>
</evidence>
<keyword evidence="4 8" id="KW-0833">Ubl conjugation pathway</keyword>
<feature type="compositionally biased region" description="Polar residues" evidence="9">
    <location>
        <begin position="776"/>
        <end position="787"/>
    </location>
</feature>
<dbReference type="GO" id="GO:0005829">
    <property type="term" value="C:cytosol"/>
    <property type="evidence" value="ECO:0007669"/>
    <property type="project" value="TreeGrafter"/>
</dbReference>
<dbReference type="GO" id="GO:0006508">
    <property type="term" value="P:proteolysis"/>
    <property type="evidence" value="ECO:0007669"/>
    <property type="project" value="UniProtKB-KW"/>
</dbReference>
<dbReference type="Gene3D" id="3.90.70.10">
    <property type="entry name" value="Cysteine proteinases"/>
    <property type="match status" value="1"/>
</dbReference>
<evidence type="ECO:0000256" key="7">
    <source>
        <dbReference type="ARBA" id="ARBA00037450"/>
    </source>
</evidence>
<dbReference type="EC" id="3.4.19.12" evidence="8"/>
<dbReference type="InterPro" id="IPR018200">
    <property type="entry name" value="USP_CS"/>
</dbReference>
<protein>
    <recommendedName>
        <fullName evidence="8">Ubiquitin carboxyl-terminal hydrolase</fullName>
        <ecNumber evidence="8">3.4.19.12</ecNumber>
    </recommendedName>
</protein>
<dbReference type="InterPro" id="IPR028889">
    <property type="entry name" value="USP"/>
</dbReference>
<keyword evidence="3 8" id="KW-0645">Protease</keyword>
<keyword evidence="6 8" id="KW-0788">Thiol protease</keyword>
<comment type="function">
    <text evidence="7 8">Recognizes and hydrolyzes the peptide bond at the C-terminal Gly of ubiquitin. Involved in the processing of poly-ubiquitin precursors as well as that of ubiquitinated proteins.</text>
</comment>
<comment type="catalytic activity">
    <reaction evidence="1 8">
        <text>Thiol-dependent hydrolysis of ester, thioester, amide, peptide and isopeptide bonds formed by the C-terminal Gly of ubiquitin (a 76-residue protein attached to proteins as an intracellular targeting signal).</text>
        <dbReference type="EC" id="3.4.19.12"/>
    </reaction>
</comment>
<keyword evidence="12" id="KW-1185">Reference proteome</keyword>
<dbReference type="GO" id="GO:0005634">
    <property type="term" value="C:nucleus"/>
    <property type="evidence" value="ECO:0007669"/>
    <property type="project" value="TreeGrafter"/>
</dbReference>
<gene>
    <name evidence="11" type="ORF">RHGRI_030750</name>
</gene>
<dbReference type="InterPro" id="IPR050164">
    <property type="entry name" value="Peptidase_C19"/>
</dbReference>
<feature type="region of interest" description="Disordered" evidence="9">
    <location>
        <begin position="761"/>
        <end position="797"/>
    </location>
</feature>
<feature type="compositionally biased region" description="Basic and acidic residues" evidence="9">
    <location>
        <begin position="41"/>
        <end position="50"/>
    </location>
</feature>
<organism evidence="11 12">
    <name type="scientific">Rhododendron griersonianum</name>
    <dbReference type="NCBI Taxonomy" id="479676"/>
    <lineage>
        <taxon>Eukaryota</taxon>
        <taxon>Viridiplantae</taxon>
        <taxon>Streptophyta</taxon>
        <taxon>Embryophyta</taxon>
        <taxon>Tracheophyta</taxon>
        <taxon>Spermatophyta</taxon>
        <taxon>Magnoliopsida</taxon>
        <taxon>eudicotyledons</taxon>
        <taxon>Gunneridae</taxon>
        <taxon>Pentapetalae</taxon>
        <taxon>asterids</taxon>
        <taxon>Ericales</taxon>
        <taxon>Ericaceae</taxon>
        <taxon>Ericoideae</taxon>
        <taxon>Rhodoreae</taxon>
        <taxon>Rhododendron</taxon>
    </lineage>
</organism>
<dbReference type="PROSITE" id="PS00973">
    <property type="entry name" value="USP_2"/>
    <property type="match status" value="1"/>
</dbReference>
<evidence type="ECO:0000313" key="11">
    <source>
        <dbReference type="EMBL" id="KAG5523855.1"/>
    </source>
</evidence>
<evidence type="ECO:0000256" key="8">
    <source>
        <dbReference type="RuleBase" id="RU366025"/>
    </source>
</evidence>
<evidence type="ECO:0000259" key="10">
    <source>
        <dbReference type="PROSITE" id="PS50235"/>
    </source>
</evidence>
<evidence type="ECO:0000256" key="9">
    <source>
        <dbReference type="SAM" id="MobiDB-lite"/>
    </source>
</evidence>
<reference evidence="11" key="1">
    <citation type="submission" date="2020-08" db="EMBL/GenBank/DDBJ databases">
        <title>Plant Genome Project.</title>
        <authorList>
            <person name="Zhang R.-G."/>
        </authorList>
    </citation>
    <scope>NUCLEOTIDE SEQUENCE</scope>
    <source>
        <strain evidence="11">WSP0</strain>
        <tissue evidence="11">Leaf</tissue>
    </source>
</reference>
<feature type="compositionally biased region" description="Low complexity" evidence="9">
    <location>
        <begin position="90"/>
        <end position="100"/>
    </location>
</feature>
<dbReference type="FunFam" id="3.90.70.10:FF:000116">
    <property type="entry name" value="Ubiquitin carboxyl-terminal hydrolase 20"/>
    <property type="match status" value="1"/>
</dbReference>
<dbReference type="GO" id="GO:0004843">
    <property type="term" value="F:cysteine-type deubiquitinase activity"/>
    <property type="evidence" value="ECO:0007669"/>
    <property type="project" value="UniProtKB-UniRule"/>
</dbReference>
<evidence type="ECO:0000256" key="6">
    <source>
        <dbReference type="ARBA" id="ARBA00022807"/>
    </source>
</evidence>
<feature type="region of interest" description="Disordered" evidence="9">
    <location>
        <begin position="1"/>
        <end position="78"/>
    </location>
</feature>
<dbReference type="SUPFAM" id="SSF54001">
    <property type="entry name" value="Cysteine proteinases"/>
    <property type="match status" value="1"/>
</dbReference>
<dbReference type="Pfam" id="PF00443">
    <property type="entry name" value="UCH"/>
    <property type="match status" value="1"/>
</dbReference>
<feature type="compositionally biased region" description="Acidic residues" evidence="9">
    <location>
        <begin position="59"/>
        <end position="70"/>
    </location>
</feature>
<dbReference type="GO" id="GO:0016579">
    <property type="term" value="P:protein deubiquitination"/>
    <property type="evidence" value="ECO:0007669"/>
    <property type="project" value="InterPro"/>
</dbReference>
<evidence type="ECO:0000256" key="1">
    <source>
        <dbReference type="ARBA" id="ARBA00000707"/>
    </source>
</evidence>
<sequence>MDAHHLESPPPDSDQTLNTSPHDSPPQTLDDLPISTSLSPTRDETLHDQPDPASLVDYDVPEGDDEEEKEDALRSRSPPSYYVSAFSSSSHWSSAPWSSAKGTRDSGWPSWVSKADAKPSKYDWPETWLSAGAGGAKALESNWSDPFAFEEETEPEPLAACDDTKPAMVGAGLANLGNTCFLNAILQCFTHTVPLVQGLKSSDHPSPCDRETEGFCVLCALRSLIELSLTSKGRVVSPWRLFDNLNCILFYYDSYLYLLWDCVEFSALSFKICITNISSDFRRFQQEDAHEFLQCLLDRLESCCTYSKTRDTCSSEDENLVKRVFGGCLISKLQCCNCGHCSDTYEPLIDLSLEIENVSNLPSALESFTKVEKIEDSETKFTCENCKEEVSLEKQLMLDRAPSVAAFHLKRFKNYGSNVEKIDKHVEFPLELDLLPYIDDSQNNDVELKYDLYAIVVHSGFSSTSGHYYCFIRSGPDSWYRLDDSKVTRVREEYVLSQEAYILFYAKQGTPWFSSLMETVKASLDPYIPSNSPNSVLDDMDHIIISSPNQSNNPSCEENEATEDVFGIDLDINGGMPGDIQVNEATTIKPNLGLSAKNYGRAVDVSHKFLTPVPQGTDNSYSSSRMPCNTEIKISPSALRDYAPNQNFNEVEKSASVTLLTPPTSALRGYTCKKKFNEVEKSVNISLLTPPRSRNGSPDIYAEELPVVSYSIPRGHLMSQKQVPCKRELVKDLDDSERKQACKLLKGMPNDRKAKLLAAMKGEVLPNSKRKRNDKPSNSRQKANVGSYNKHAVAAGW</sequence>
<evidence type="ECO:0000256" key="4">
    <source>
        <dbReference type="ARBA" id="ARBA00022786"/>
    </source>
</evidence>